<reference evidence="2 3" key="1">
    <citation type="submission" date="2021-01" db="EMBL/GenBank/DDBJ databases">
        <title>Genomics of switchgrass bacterial isolates.</title>
        <authorList>
            <person name="Shade A."/>
        </authorList>
    </citation>
    <scope>NUCLEOTIDE SEQUENCE [LARGE SCALE GENOMIC DNA]</scope>
    <source>
        <strain evidence="2 3">PvP111</strain>
    </source>
</reference>
<dbReference type="InterPro" id="IPR000835">
    <property type="entry name" value="HTH_MarR-typ"/>
</dbReference>
<dbReference type="InterPro" id="IPR052526">
    <property type="entry name" value="HTH-type_Bedaq_tolerance"/>
</dbReference>
<dbReference type="SMART" id="SM00347">
    <property type="entry name" value="HTH_MARR"/>
    <property type="match status" value="1"/>
</dbReference>
<sequence>MRTDELRTLLSELVTTTSRFTRLAASVATAEHPRTWSRALSLLDEYGAIRISEFARLDRCSQPSATALLRTLHENGLVDRMTDPTDSRAVVVSISDRGRTWLADSRRAIGDGLLRHLGEPDPDQLRRIVEGLDDLRSVLKTTARKEHP</sequence>
<dbReference type="Gene3D" id="1.10.10.10">
    <property type="entry name" value="Winged helix-like DNA-binding domain superfamily/Winged helix DNA-binding domain"/>
    <property type="match status" value="1"/>
</dbReference>
<feature type="domain" description="HTH marR-type" evidence="1">
    <location>
        <begin position="3"/>
        <end position="134"/>
    </location>
</feature>
<keyword evidence="3" id="KW-1185">Reference proteome</keyword>
<organism evidence="2 3">
    <name type="scientific">Rhodococcoides corynebacterioides</name>
    <dbReference type="NCBI Taxonomy" id="53972"/>
    <lineage>
        <taxon>Bacteria</taxon>
        <taxon>Bacillati</taxon>
        <taxon>Actinomycetota</taxon>
        <taxon>Actinomycetes</taxon>
        <taxon>Mycobacteriales</taxon>
        <taxon>Nocardiaceae</taxon>
        <taxon>Rhodococcoides</taxon>
    </lineage>
</organism>
<evidence type="ECO:0000313" key="2">
    <source>
        <dbReference type="EMBL" id="MBM7417143.1"/>
    </source>
</evidence>
<dbReference type="PANTHER" id="PTHR39515">
    <property type="entry name" value="CONSERVED PROTEIN"/>
    <property type="match status" value="1"/>
</dbReference>
<evidence type="ECO:0000313" key="3">
    <source>
        <dbReference type="Proteomes" id="UP000703038"/>
    </source>
</evidence>
<comment type="caution">
    <text evidence="2">The sequence shown here is derived from an EMBL/GenBank/DDBJ whole genome shotgun (WGS) entry which is preliminary data.</text>
</comment>
<dbReference type="Proteomes" id="UP000703038">
    <property type="component" value="Unassembled WGS sequence"/>
</dbReference>
<protein>
    <submittedName>
        <fullName evidence="2">DNA-binding MarR family transcriptional regulator</fullName>
    </submittedName>
</protein>
<dbReference type="RefSeq" id="WP_204869791.1">
    <property type="nucleotide sequence ID" value="NZ_JAFBBK010000001.1"/>
</dbReference>
<dbReference type="PROSITE" id="PS50995">
    <property type="entry name" value="HTH_MARR_2"/>
    <property type="match status" value="1"/>
</dbReference>
<accession>A0ABS2KYX7</accession>
<keyword evidence="2" id="KW-0238">DNA-binding</keyword>
<dbReference type="InterPro" id="IPR036390">
    <property type="entry name" value="WH_DNA-bd_sf"/>
</dbReference>
<dbReference type="PANTHER" id="PTHR39515:SF2">
    <property type="entry name" value="HTH-TYPE TRANSCRIPTIONAL REGULATOR RV0880"/>
    <property type="match status" value="1"/>
</dbReference>
<name>A0ABS2KYX7_9NOCA</name>
<dbReference type="SUPFAM" id="SSF46785">
    <property type="entry name" value="Winged helix' DNA-binding domain"/>
    <property type="match status" value="1"/>
</dbReference>
<dbReference type="GO" id="GO:0003677">
    <property type="term" value="F:DNA binding"/>
    <property type="evidence" value="ECO:0007669"/>
    <property type="project" value="UniProtKB-KW"/>
</dbReference>
<dbReference type="InterPro" id="IPR036388">
    <property type="entry name" value="WH-like_DNA-bd_sf"/>
</dbReference>
<dbReference type="EMBL" id="JAFBBK010000001">
    <property type="protein sequence ID" value="MBM7417143.1"/>
    <property type="molecule type" value="Genomic_DNA"/>
</dbReference>
<proteinExistence type="predicted"/>
<dbReference type="Pfam" id="PF01047">
    <property type="entry name" value="MarR"/>
    <property type="match status" value="1"/>
</dbReference>
<gene>
    <name evidence="2" type="ORF">JOE42_003876</name>
</gene>
<evidence type="ECO:0000259" key="1">
    <source>
        <dbReference type="PROSITE" id="PS50995"/>
    </source>
</evidence>